<evidence type="ECO:0000313" key="2">
    <source>
        <dbReference type="Proteomes" id="UP000315759"/>
    </source>
</evidence>
<proteinExistence type="predicted"/>
<accession>A0A544W205</accession>
<keyword evidence="2" id="KW-1185">Reference proteome</keyword>
<evidence type="ECO:0000313" key="1">
    <source>
        <dbReference type="EMBL" id="TQR86253.1"/>
    </source>
</evidence>
<organism evidence="1 2">
    <name type="scientific">Mycolicibacterium hodleri</name>
    <dbReference type="NCBI Taxonomy" id="49897"/>
    <lineage>
        <taxon>Bacteria</taxon>
        <taxon>Bacillati</taxon>
        <taxon>Actinomycetota</taxon>
        <taxon>Actinomycetes</taxon>
        <taxon>Mycobacteriales</taxon>
        <taxon>Mycobacteriaceae</taxon>
        <taxon>Mycolicibacterium</taxon>
    </lineage>
</organism>
<gene>
    <name evidence="1" type="ORF">D8S82_13145</name>
</gene>
<dbReference type="AlphaFoldDB" id="A0A544W205"/>
<comment type="caution">
    <text evidence="1">The sequence shown here is derived from an EMBL/GenBank/DDBJ whole genome shotgun (WGS) entry which is preliminary data.</text>
</comment>
<dbReference type="EMBL" id="VIFX01000014">
    <property type="protein sequence ID" value="TQR86253.1"/>
    <property type="molecule type" value="Genomic_DNA"/>
</dbReference>
<protein>
    <submittedName>
        <fullName evidence="1">Uncharacterized protein</fullName>
    </submittedName>
</protein>
<name>A0A544W205_9MYCO</name>
<dbReference type="RefSeq" id="WP_142552517.1">
    <property type="nucleotide sequence ID" value="NZ_VIFX01000014.1"/>
</dbReference>
<reference evidence="1 2" key="1">
    <citation type="submission" date="2018-10" db="EMBL/GenBank/DDBJ databases">
        <title>Draft genome of Mycobacterium hodleri strain B.</title>
        <authorList>
            <person name="Amande T.J."/>
            <person name="Mcgenity T.J."/>
        </authorList>
    </citation>
    <scope>NUCLEOTIDE SEQUENCE [LARGE SCALE GENOMIC DNA]</scope>
    <source>
        <strain evidence="1 2">B</strain>
    </source>
</reference>
<dbReference type="Proteomes" id="UP000315759">
    <property type="component" value="Unassembled WGS sequence"/>
</dbReference>
<sequence length="124" mass="14182">MSRASAAKKARRKKRAVARNDRWLPDEMHAEIKGVARIANEIIPRGWEFDHDFSTDDFVTWYYPPSAVEDDEDESVEPVTRIWLTDPDEPHVILVGSGEDDGDVALTVDELFARLDEFEGHRAD</sequence>